<proteinExistence type="predicted"/>
<evidence type="ECO:0008006" key="4">
    <source>
        <dbReference type="Google" id="ProtNLM"/>
    </source>
</evidence>
<name>A0ABN0YV00_9BACL</name>
<feature type="transmembrane region" description="Helical" evidence="1">
    <location>
        <begin position="6"/>
        <end position="26"/>
    </location>
</feature>
<evidence type="ECO:0000256" key="1">
    <source>
        <dbReference type="SAM" id="Phobius"/>
    </source>
</evidence>
<sequence length="190" mass="21302">MKKGRLIIGSIIILLVVLITAIVLYIRPSRTLDMNYSELNWKNKLVEMVESRNTELTLTESDVNNLLKKGLTEYVAEHDLPFQIIGADFKLNGNQIIANMNGAWGLVNFGATAKYSVEYADGTLLLNPSSVEVRNISISPERIGLEAMTIHLTDYIPKLVTINEVNFPGKAIQIKFTLDLLELFNYLQSS</sequence>
<dbReference type="EMBL" id="BAAACX010000027">
    <property type="protein sequence ID" value="GAA0410874.1"/>
    <property type="molecule type" value="Genomic_DNA"/>
</dbReference>
<reference evidence="2 3" key="1">
    <citation type="journal article" date="2019" name="Int. J. Syst. Evol. Microbiol.">
        <title>The Global Catalogue of Microorganisms (GCM) 10K type strain sequencing project: providing services to taxonomists for standard genome sequencing and annotation.</title>
        <authorList>
            <consortium name="The Broad Institute Genomics Platform"/>
            <consortium name="The Broad Institute Genome Sequencing Center for Infectious Disease"/>
            <person name="Wu L."/>
            <person name="Ma J."/>
        </authorList>
    </citation>
    <scope>NUCLEOTIDE SEQUENCE [LARGE SCALE GENOMIC DNA]</scope>
    <source>
        <strain evidence="2 3">JCM 12774</strain>
    </source>
</reference>
<keyword evidence="1" id="KW-0472">Membrane</keyword>
<evidence type="ECO:0000313" key="3">
    <source>
        <dbReference type="Proteomes" id="UP001500340"/>
    </source>
</evidence>
<gene>
    <name evidence="2" type="ORF">GCM10008933_46330</name>
</gene>
<accession>A0ABN0YV00</accession>
<keyword evidence="3" id="KW-1185">Reference proteome</keyword>
<protein>
    <recommendedName>
        <fullName evidence="4">DUF2140 family protein</fullName>
    </recommendedName>
</protein>
<keyword evidence="1" id="KW-1133">Transmembrane helix</keyword>
<organism evidence="2 3">
    <name type="scientific">Paenibacillus motobuensis</name>
    <dbReference type="NCBI Taxonomy" id="295324"/>
    <lineage>
        <taxon>Bacteria</taxon>
        <taxon>Bacillati</taxon>
        <taxon>Bacillota</taxon>
        <taxon>Bacilli</taxon>
        <taxon>Bacillales</taxon>
        <taxon>Paenibacillaceae</taxon>
        <taxon>Paenibacillus</taxon>
    </lineage>
</organism>
<keyword evidence="1" id="KW-0812">Transmembrane</keyword>
<dbReference type="Proteomes" id="UP001500340">
    <property type="component" value="Unassembled WGS sequence"/>
</dbReference>
<evidence type="ECO:0000313" key="2">
    <source>
        <dbReference type="EMBL" id="GAA0410874.1"/>
    </source>
</evidence>
<dbReference type="RefSeq" id="WP_343865411.1">
    <property type="nucleotide sequence ID" value="NZ_BAAACX010000027.1"/>
</dbReference>
<comment type="caution">
    <text evidence="2">The sequence shown here is derived from an EMBL/GenBank/DDBJ whole genome shotgun (WGS) entry which is preliminary data.</text>
</comment>